<dbReference type="Pfam" id="PF00083">
    <property type="entry name" value="Sugar_tr"/>
    <property type="match status" value="1"/>
</dbReference>
<comment type="subcellular location">
    <subcellularLocation>
        <location evidence="1">Cell membrane</location>
        <topology evidence="1">Multi-pass membrane protein</topology>
    </subcellularLocation>
</comment>
<dbReference type="FunFam" id="1.20.1250.20:FF:000026">
    <property type="entry name" value="MFS quinate transporter QutD"/>
    <property type="match status" value="1"/>
</dbReference>
<dbReference type="AlphaFoldDB" id="A0A319BIZ3"/>
<evidence type="ECO:0000313" key="17">
    <source>
        <dbReference type="Proteomes" id="UP000248405"/>
    </source>
</evidence>
<evidence type="ECO:0000256" key="1">
    <source>
        <dbReference type="ARBA" id="ARBA00004651"/>
    </source>
</evidence>
<feature type="transmembrane region" description="Helical" evidence="14">
    <location>
        <begin position="72"/>
        <end position="91"/>
    </location>
</feature>
<comment type="similarity">
    <text evidence="2 13">Belongs to the major facilitator superfamily. Sugar transporter (TC 2.A.1.1) family.</text>
</comment>
<feature type="transmembrane region" description="Helical" evidence="14">
    <location>
        <begin position="98"/>
        <end position="117"/>
    </location>
</feature>
<evidence type="ECO:0000256" key="8">
    <source>
        <dbReference type="ARBA" id="ARBA00022989"/>
    </source>
</evidence>
<evidence type="ECO:0000256" key="5">
    <source>
        <dbReference type="ARBA" id="ARBA00022692"/>
    </source>
</evidence>
<comment type="subunit">
    <text evidence="11">Interacts with creB.</text>
</comment>
<feature type="transmembrane region" description="Helical" evidence="14">
    <location>
        <begin position="284"/>
        <end position="302"/>
    </location>
</feature>
<dbReference type="Gene3D" id="1.20.1250.20">
    <property type="entry name" value="MFS general substrate transporter like domains"/>
    <property type="match status" value="1"/>
</dbReference>
<evidence type="ECO:0000313" key="16">
    <source>
        <dbReference type="EMBL" id="PYH72184.1"/>
    </source>
</evidence>
<evidence type="ECO:0000256" key="13">
    <source>
        <dbReference type="RuleBase" id="RU003346"/>
    </source>
</evidence>
<keyword evidence="4" id="KW-1003">Cell membrane</keyword>
<keyword evidence="16" id="KW-0762">Sugar transport</keyword>
<keyword evidence="6" id="KW-0832">Ubl conjugation</keyword>
<keyword evidence="9 14" id="KW-0472">Membrane</keyword>
<evidence type="ECO:0000256" key="10">
    <source>
        <dbReference type="ARBA" id="ARBA00037560"/>
    </source>
</evidence>
<dbReference type="RefSeq" id="XP_025565978.1">
    <property type="nucleotide sequence ID" value="XM_025708615.1"/>
</dbReference>
<proteinExistence type="inferred from homology"/>
<evidence type="ECO:0000256" key="2">
    <source>
        <dbReference type="ARBA" id="ARBA00010992"/>
    </source>
</evidence>
<feature type="transmembrane region" description="Helical" evidence="14">
    <location>
        <begin position="156"/>
        <end position="174"/>
    </location>
</feature>
<feature type="transmembrane region" description="Helical" evidence="14">
    <location>
        <begin position="424"/>
        <end position="444"/>
    </location>
</feature>
<evidence type="ECO:0000256" key="11">
    <source>
        <dbReference type="ARBA" id="ARBA00038682"/>
    </source>
</evidence>
<dbReference type="PROSITE" id="PS00216">
    <property type="entry name" value="SUGAR_TRANSPORT_1"/>
    <property type="match status" value="2"/>
</dbReference>
<feature type="transmembrane region" description="Helical" evidence="14">
    <location>
        <begin position="123"/>
        <end position="144"/>
    </location>
</feature>
<dbReference type="InterPro" id="IPR050360">
    <property type="entry name" value="MFS_Sugar_Transporters"/>
</dbReference>
<evidence type="ECO:0000256" key="3">
    <source>
        <dbReference type="ARBA" id="ARBA00022448"/>
    </source>
</evidence>
<evidence type="ECO:0000259" key="15">
    <source>
        <dbReference type="PROSITE" id="PS50850"/>
    </source>
</evidence>
<dbReference type="OrthoDB" id="508119at2759"/>
<keyword evidence="5 14" id="KW-0812">Transmembrane</keyword>
<feature type="transmembrane region" description="Helical" evidence="14">
    <location>
        <begin position="194"/>
        <end position="212"/>
    </location>
</feature>
<dbReference type="Proteomes" id="UP000248405">
    <property type="component" value="Unassembled WGS sequence"/>
</dbReference>
<evidence type="ECO:0000256" key="6">
    <source>
        <dbReference type="ARBA" id="ARBA00022843"/>
    </source>
</evidence>
<evidence type="ECO:0000256" key="12">
    <source>
        <dbReference type="ARBA" id="ARBA00043213"/>
    </source>
</evidence>
<keyword evidence="8 14" id="KW-1133">Transmembrane helix</keyword>
<dbReference type="NCBIfam" id="TIGR00879">
    <property type="entry name" value="SP"/>
    <property type="match status" value="1"/>
</dbReference>
<dbReference type="PRINTS" id="PR00171">
    <property type="entry name" value="SUGRTRNSPORT"/>
</dbReference>
<dbReference type="GO" id="GO:0005886">
    <property type="term" value="C:plasma membrane"/>
    <property type="evidence" value="ECO:0007669"/>
    <property type="project" value="UniProtKB-SubCell"/>
</dbReference>
<dbReference type="PROSITE" id="PS00217">
    <property type="entry name" value="SUGAR_TRANSPORT_2"/>
    <property type="match status" value="1"/>
</dbReference>
<evidence type="ECO:0000256" key="14">
    <source>
        <dbReference type="SAM" id="Phobius"/>
    </source>
</evidence>
<evidence type="ECO:0000256" key="7">
    <source>
        <dbReference type="ARBA" id="ARBA00022911"/>
    </source>
</evidence>
<sequence length="532" mass="58333">MRNLFSRSSGNDDDAPSEIYGYRVYMVALSAAWASAMYGYDSAFIGGTLELPSFKTSFGIDGNNSTTLSSNVVSMFQAGAFFGAIFGFFFAEYFGRKPVILGSGIIFTIGTGLQLVGRIAELYAGRVLTGLGVGASSTMIPVYIAECSPALVRGRLVGCFEIMLQVALVFGFWVNYGVDKNIPSTTAAQWRIPVGVQMIPAGLLLICMSWMIESPRWLASKNRIVPAQKNFAWVRNLPFDHPYVVNELAEIQAAVNQELEMSGGRRTLSHIVRECTAPGVRNRILIGVMLMLLQNLTGINSINYYSPTIFRSIGFTGTSVGLLATGVYGLVKMCTTMVFMIWIVDRFGRRGPLLVGAIGAAVAMFYLAIYSQLSQSFDHVPPSDSGSRTAVAMIYIYAIFYGFSWNGIPWIFASEVLPTRVRTIGMMCAVCMQWLAQFIIVYSLPYMIASIKYGTFYFFGACTIVALVVAYLFVPETKGVPLEDMGILFGADVSVLATKARKNYLEFRQAESTVAAEVRLEKQTSSTHVESV</sequence>
<feature type="transmembrane region" description="Helical" evidence="14">
    <location>
        <begin position="351"/>
        <end position="370"/>
    </location>
</feature>
<keyword evidence="17" id="KW-1185">Reference proteome</keyword>
<name>A0A319BIZ3_ASPVC</name>
<evidence type="ECO:0000256" key="9">
    <source>
        <dbReference type="ARBA" id="ARBA00023136"/>
    </source>
</evidence>
<comment type="function">
    <text evidence="10">Integral membrane transporter that imports quinic acid to be catabolized as a carbon source.</text>
</comment>
<dbReference type="InterPro" id="IPR003663">
    <property type="entry name" value="Sugar/inositol_transpt"/>
</dbReference>
<dbReference type="GeneID" id="37213207"/>
<dbReference type="InterPro" id="IPR036259">
    <property type="entry name" value="MFS_trans_sf"/>
</dbReference>
<dbReference type="PANTHER" id="PTHR48022">
    <property type="entry name" value="PLASTIDIC GLUCOSE TRANSPORTER 4"/>
    <property type="match status" value="1"/>
</dbReference>
<dbReference type="InterPro" id="IPR005829">
    <property type="entry name" value="Sugar_transporter_CS"/>
</dbReference>
<reference evidence="16" key="1">
    <citation type="submission" date="2016-12" db="EMBL/GenBank/DDBJ databases">
        <title>The genomes of Aspergillus section Nigri reveals drivers in fungal speciation.</title>
        <authorList>
            <consortium name="DOE Joint Genome Institute"/>
            <person name="Vesth T.C."/>
            <person name="Nybo J."/>
            <person name="Theobald S."/>
            <person name="Brandl J."/>
            <person name="Frisvad J.C."/>
            <person name="Nielsen K.F."/>
            <person name="Lyhne E.K."/>
            <person name="Kogle M.E."/>
            <person name="Kuo A."/>
            <person name="Riley R."/>
            <person name="Clum A."/>
            <person name="Nolan M."/>
            <person name="Lipzen A."/>
            <person name="Salamov A."/>
            <person name="Henrissat B."/>
            <person name="Wiebenga A."/>
            <person name="De Vries R.P."/>
            <person name="Grigoriev I.V."/>
            <person name="Mortensen U.H."/>
            <person name="Andersen M.R."/>
            <person name="Baker S.E."/>
        </authorList>
    </citation>
    <scope>NUCLEOTIDE SEQUENCE [LARGE SCALE GENOMIC DNA]</scope>
    <source>
        <strain evidence="16">CBS 113365</strain>
    </source>
</reference>
<accession>A0A319BIZ3</accession>
<feature type="domain" description="Major facilitator superfamily (MFS) profile" evidence="15">
    <location>
        <begin position="27"/>
        <end position="478"/>
    </location>
</feature>
<feature type="transmembrane region" description="Helical" evidence="14">
    <location>
        <begin position="390"/>
        <end position="412"/>
    </location>
</feature>
<feature type="transmembrane region" description="Helical" evidence="14">
    <location>
        <begin position="456"/>
        <end position="474"/>
    </location>
</feature>
<dbReference type="PROSITE" id="PS50850">
    <property type="entry name" value="MFS"/>
    <property type="match status" value="1"/>
</dbReference>
<evidence type="ECO:0000256" key="4">
    <source>
        <dbReference type="ARBA" id="ARBA00022475"/>
    </source>
</evidence>
<protein>
    <recommendedName>
        <fullName evidence="12">Quinate transporter</fullName>
    </recommendedName>
</protein>
<dbReference type="InterPro" id="IPR020846">
    <property type="entry name" value="MFS_dom"/>
</dbReference>
<dbReference type="PANTHER" id="PTHR48022:SF34">
    <property type="entry name" value="MAJOR FACILITATOR SUPERFAMILY (MFS) PROFILE DOMAIN-CONTAINING PROTEIN-RELATED"/>
    <property type="match status" value="1"/>
</dbReference>
<keyword evidence="7" id="KW-0672">Quinate metabolism</keyword>
<dbReference type="SUPFAM" id="SSF103473">
    <property type="entry name" value="MFS general substrate transporter"/>
    <property type="match status" value="1"/>
</dbReference>
<keyword evidence="3 13" id="KW-0813">Transport</keyword>
<dbReference type="EMBL" id="KZ821617">
    <property type="protein sequence ID" value="PYH72184.1"/>
    <property type="molecule type" value="Genomic_DNA"/>
</dbReference>
<dbReference type="GO" id="GO:0005351">
    <property type="term" value="F:carbohydrate:proton symporter activity"/>
    <property type="evidence" value="ECO:0007669"/>
    <property type="project" value="TreeGrafter"/>
</dbReference>
<organism evidence="16 17">
    <name type="scientific">Aspergillus vadensis (strain CBS 113365 / IMI 142717 / IBT 24658)</name>
    <dbReference type="NCBI Taxonomy" id="1448311"/>
    <lineage>
        <taxon>Eukaryota</taxon>
        <taxon>Fungi</taxon>
        <taxon>Dikarya</taxon>
        <taxon>Ascomycota</taxon>
        <taxon>Pezizomycotina</taxon>
        <taxon>Eurotiomycetes</taxon>
        <taxon>Eurotiomycetidae</taxon>
        <taxon>Eurotiales</taxon>
        <taxon>Aspergillaceae</taxon>
        <taxon>Aspergillus</taxon>
        <taxon>Aspergillus subgen. Circumdati</taxon>
    </lineage>
</organism>
<gene>
    <name evidence="16" type="ORF">BO88DRAFT_423025</name>
</gene>
<feature type="transmembrane region" description="Helical" evidence="14">
    <location>
        <begin position="20"/>
        <end position="40"/>
    </location>
</feature>
<dbReference type="InterPro" id="IPR005828">
    <property type="entry name" value="MFS_sugar_transport-like"/>
</dbReference>